<dbReference type="WBParaSite" id="Minc3s00084g04016">
    <property type="protein sequence ID" value="Minc3s00084g04016"/>
    <property type="gene ID" value="Minc3s00084g04016"/>
</dbReference>
<evidence type="ECO:0000313" key="2">
    <source>
        <dbReference type="WBParaSite" id="Minc3s00084g04016"/>
    </source>
</evidence>
<keyword evidence="1" id="KW-1185">Reference proteome</keyword>
<dbReference type="Proteomes" id="UP000887563">
    <property type="component" value="Unplaced"/>
</dbReference>
<reference evidence="2" key="1">
    <citation type="submission" date="2022-11" db="UniProtKB">
        <authorList>
            <consortium name="WormBaseParasite"/>
        </authorList>
    </citation>
    <scope>IDENTIFICATION</scope>
</reference>
<proteinExistence type="predicted"/>
<organism evidence="1 2">
    <name type="scientific">Meloidogyne incognita</name>
    <name type="common">Southern root-knot nematode worm</name>
    <name type="synonym">Oxyuris incognita</name>
    <dbReference type="NCBI Taxonomy" id="6306"/>
    <lineage>
        <taxon>Eukaryota</taxon>
        <taxon>Metazoa</taxon>
        <taxon>Ecdysozoa</taxon>
        <taxon>Nematoda</taxon>
        <taxon>Chromadorea</taxon>
        <taxon>Rhabditida</taxon>
        <taxon>Tylenchina</taxon>
        <taxon>Tylenchomorpha</taxon>
        <taxon>Tylenchoidea</taxon>
        <taxon>Meloidogynidae</taxon>
        <taxon>Meloidogyninae</taxon>
        <taxon>Meloidogyne</taxon>
        <taxon>Meloidogyne incognita group</taxon>
    </lineage>
</organism>
<dbReference type="AlphaFoldDB" id="A0A914KRB0"/>
<evidence type="ECO:0000313" key="1">
    <source>
        <dbReference type="Proteomes" id="UP000887563"/>
    </source>
</evidence>
<accession>A0A914KRB0</accession>
<sequence>MMFKKEPNAASVVNNFMFVCADKCSKYCLGPHLSKLSVSTSPWHDENKTIMSMWISSK</sequence>
<name>A0A914KRB0_MELIC</name>
<protein>
    <submittedName>
        <fullName evidence="2">Uncharacterized protein</fullName>
    </submittedName>
</protein>